<dbReference type="Gene3D" id="2.40.128.20">
    <property type="match status" value="1"/>
</dbReference>
<keyword evidence="4" id="KW-1185">Reference proteome</keyword>
<reference evidence="3 4" key="1">
    <citation type="submission" date="2023-11" db="EMBL/GenBank/DDBJ databases">
        <title>Halocaridina rubra genome assembly.</title>
        <authorList>
            <person name="Smith C."/>
        </authorList>
    </citation>
    <scope>NUCLEOTIDE SEQUENCE [LARGE SCALE GENOMIC DNA]</scope>
    <source>
        <strain evidence="3">EP-1</strain>
        <tissue evidence="3">Whole</tissue>
    </source>
</reference>
<dbReference type="Proteomes" id="UP001381693">
    <property type="component" value="Unassembled WGS sequence"/>
</dbReference>
<evidence type="ECO:0000256" key="1">
    <source>
        <dbReference type="ARBA" id="ARBA00023157"/>
    </source>
</evidence>
<evidence type="ECO:0000256" key="2">
    <source>
        <dbReference type="SAM" id="SignalP"/>
    </source>
</evidence>
<organism evidence="3 4">
    <name type="scientific">Halocaridina rubra</name>
    <name type="common">Hawaiian red shrimp</name>
    <dbReference type="NCBI Taxonomy" id="373956"/>
    <lineage>
        <taxon>Eukaryota</taxon>
        <taxon>Metazoa</taxon>
        <taxon>Ecdysozoa</taxon>
        <taxon>Arthropoda</taxon>
        <taxon>Crustacea</taxon>
        <taxon>Multicrustacea</taxon>
        <taxon>Malacostraca</taxon>
        <taxon>Eumalacostraca</taxon>
        <taxon>Eucarida</taxon>
        <taxon>Decapoda</taxon>
        <taxon>Pleocyemata</taxon>
        <taxon>Caridea</taxon>
        <taxon>Atyoidea</taxon>
        <taxon>Atyidae</taxon>
        <taxon>Halocaridina</taxon>
    </lineage>
</organism>
<dbReference type="SUPFAM" id="SSF50814">
    <property type="entry name" value="Lipocalins"/>
    <property type="match status" value="1"/>
</dbReference>
<dbReference type="GO" id="GO:0005737">
    <property type="term" value="C:cytoplasm"/>
    <property type="evidence" value="ECO:0007669"/>
    <property type="project" value="TreeGrafter"/>
</dbReference>
<dbReference type="PANTHER" id="PTHR10612:SF49">
    <property type="entry name" value="APOLIPOPROTEIN D-LIKE PROTEIN"/>
    <property type="match status" value="1"/>
</dbReference>
<accession>A0AAN9A3Y3</accession>
<evidence type="ECO:0000313" key="4">
    <source>
        <dbReference type="Proteomes" id="UP001381693"/>
    </source>
</evidence>
<feature type="signal peptide" evidence="2">
    <location>
        <begin position="1"/>
        <end position="26"/>
    </location>
</feature>
<dbReference type="EMBL" id="JAXCGZ010006449">
    <property type="protein sequence ID" value="KAK7079746.1"/>
    <property type="molecule type" value="Genomic_DNA"/>
</dbReference>
<dbReference type="PANTHER" id="PTHR10612">
    <property type="entry name" value="APOLIPOPROTEIN D"/>
    <property type="match status" value="1"/>
</dbReference>
<dbReference type="GO" id="GO:0031409">
    <property type="term" value="F:pigment binding"/>
    <property type="evidence" value="ECO:0007669"/>
    <property type="project" value="InterPro"/>
</dbReference>
<dbReference type="InterPro" id="IPR003057">
    <property type="entry name" value="Invtbrt_color"/>
</dbReference>
<dbReference type="PRINTS" id="PR01273">
    <property type="entry name" value="INVTBRTCOLOR"/>
</dbReference>
<gene>
    <name evidence="3" type="ORF">SK128_025203</name>
</gene>
<keyword evidence="1" id="KW-1015">Disulfide bond</keyword>
<evidence type="ECO:0000313" key="3">
    <source>
        <dbReference type="EMBL" id="KAK7079746.1"/>
    </source>
</evidence>
<dbReference type="AlphaFoldDB" id="A0AAN9A3Y3"/>
<keyword evidence="2" id="KW-0732">Signal</keyword>
<sequence>MWLRSRSSSWLRPLLVASVMLHSVLAYESFIGSCPSVPSVEDFDMEKFAGTWYVVESFDEFRWCVTWNITKGSDYGVWKLVESEESGVVYDLGLKHSNFYAAELSQPDTSNPGKLKIRWRLSISSSDFTVHSTDYNNYAGIFECQNMGLFHRQNGIVLSRKPGLKGAARQLARIRTSDVKVEYFKPVRQYSCSNRPQEN</sequence>
<dbReference type="InterPro" id="IPR022272">
    <property type="entry name" value="Lipocalin_CS"/>
</dbReference>
<protein>
    <submittedName>
        <fullName evidence="3">Uncharacterized protein</fullName>
    </submittedName>
</protein>
<feature type="chain" id="PRO_5042942633" evidence="2">
    <location>
        <begin position="27"/>
        <end position="199"/>
    </location>
</feature>
<proteinExistence type="predicted"/>
<dbReference type="GO" id="GO:0006629">
    <property type="term" value="P:lipid metabolic process"/>
    <property type="evidence" value="ECO:0007669"/>
    <property type="project" value="TreeGrafter"/>
</dbReference>
<dbReference type="GO" id="GO:0000302">
    <property type="term" value="P:response to reactive oxygen species"/>
    <property type="evidence" value="ECO:0007669"/>
    <property type="project" value="TreeGrafter"/>
</dbReference>
<dbReference type="InterPro" id="IPR012674">
    <property type="entry name" value="Calycin"/>
</dbReference>
<comment type="caution">
    <text evidence="3">The sequence shown here is derived from an EMBL/GenBank/DDBJ whole genome shotgun (WGS) entry which is preliminary data.</text>
</comment>
<dbReference type="PROSITE" id="PS00213">
    <property type="entry name" value="LIPOCALIN"/>
    <property type="match status" value="1"/>
</dbReference>
<name>A0AAN9A3Y3_HALRR</name>